<dbReference type="PROSITE" id="PS50005">
    <property type="entry name" value="TPR"/>
    <property type="match status" value="2"/>
</dbReference>
<dbReference type="RefSeq" id="WP_013255730.1">
    <property type="nucleotide sequence ID" value="NC_014364.1"/>
</dbReference>
<dbReference type="EMBL" id="CP002116">
    <property type="protein sequence ID" value="ADK82271.1"/>
    <property type="molecule type" value="Genomic_DNA"/>
</dbReference>
<keyword evidence="1" id="KW-0677">Repeat</keyword>
<evidence type="ECO:0000313" key="4">
    <source>
        <dbReference type="EMBL" id="ADK82271.1"/>
    </source>
</evidence>
<dbReference type="Pfam" id="PF07719">
    <property type="entry name" value="TPR_2"/>
    <property type="match status" value="1"/>
</dbReference>
<dbReference type="AlphaFoldDB" id="E1R5E3"/>
<dbReference type="Pfam" id="PF13374">
    <property type="entry name" value="TPR_10"/>
    <property type="match status" value="1"/>
</dbReference>
<dbReference type="Gene3D" id="1.25.40.10">
    <property type="entry name" value="Tetratricopeptide repeat domain"/>
    <property type="match status" value="2"/>
</dbReference>
<evidence type="ECO:0000256" key="1">
    <source>
        <dbReference type="ARBA" id="ARBA00022737"/>
    </source>
</evidence>
<dbReference type="InterPro" id="IPR019734">
    <property type="entry name" value="TPR_rpt"/>
</dbReference>
<dbReference type="SUPFAM" id="SSF48452">
    <property type="entry name" value="TPR-like"/>
    <property type="match status" value="1"/>
</dbReference>
<dbReference type="STRING" id="573413.Spirs_3173"/>
<feature type="repeat" description="TPR" evidence="3">
    <location>
        <begin position="35"/>
        <end position="68"/>
    </location>
</feature>
<dbReference type="OrthoDB" id="9766710at2"/>
<reference evidence="4 5" key="1">
    <citation type="journal article" date="2010" name="Stand. Genomic Sci.">
        <title>Complete genome sequence of Spirochaeta smaragdinae type strain (SEBR 4228).</title>
        <authorList>
            <person name="Mavromatis K."/>
            <person name="Yasawong M."/>
            <person name="Chertkov O."/>
            <person name="Lapidus A."/>
            <person name="Lucas S."/>
            <person name="Nolan M."/>
            <person name="Del Rio T.G."/>
            <person name="Tice H."/>
            <person name="Cheng J.F."/>
            <person name="Pitluck S."/>
            <person name="Liolios K."/>
            <person name="Ivanova N."/>
            <person name="Tapia R."/>
            <person name="Han C."/>
            <person name="Bruce D."/>
            <person name="Goodwin L."/>
            <person name="Pati A."/>
            <person name="Chen A."/>
            <person name="Palaniappan K."/>
            <person name="Land M."/>
            <person name="Hauser L."/>
            <person name="Chang Y.J."/>
            <person name="Jeffries C.D."/>
            <person name="Detter J.C."/>
            <person name="Rohde M."/>
            <person name="Brambilla E."/>
            <person name="Spring S."/>
            <person name="Goker M."/>
            <person name="Sikorski J."/>
            <person name="Woyke T."/>
            <person name="Bristow J."/>
            <person name="Eisen J.A."/>
            <person name="Markowitz V."/>
            <person name="Hugenholtz P."/>
            <person name="Klenk H.P."/>
            <person name="Kyrpides N.C."/>
        </authorList>
    </citation>
    <scope>NUCLEOTIDE SEQUENCE [LARGE SCALE GENOMIC DNA]</scope>
    <source>
        <strain evidence="5">DSM 11293 / JCM 15392 / SEBR 4228</strain>
    </source>
</reference>
<name>E1R5E3_SEDSS</name>
<feature type="repeat" description="TPR" evidence="3">
    <location>
        <begin position="106"/>
        <end position="139"/>
    </location>
</feature>
<dbReference type="eggNOG" id="COG0457">
    <property type="taxonomic scope" value="Bacteria"/>
</dbReference>
<dbReference type="PROSITE" id="PS50293">
    <property type="entry name" value="TPR_REGION"/>
    <property type="match status" value="1"/>
</dbReference>
<dbReference type="PANTHER" id="PTHR12558">
    <property type="entry name" value="CELL DIVISION CYCLE 16,23,27"/>
    <property type="match status" value="1"/>
</dbReference>
<keyword evidence="5" id="KW-1185">Reference proteome</keyword>
<dbReference type="KEGG" id="ssm:Spirs_3173"/>
<evidence type="ECO:0000313" key="5">
    <source>
        <dbReference type="Proteomes" id="UP000002318"/>
    </source>
</evidence>
<evidence type="ECO:0000256" key="3">
    <source>
        <dbReference type="PROSITE-ProRule" id="PRU00339"/>
    </source>
</evidence>
<sequence length="227" mass="26212">MNNLLETGLAFYRAKRYEKALDYFTSLDVDPAEYPDLAYYLGLCYTKLEKYDEALLYLEQVVTNHDDFLHIYQCRMVLGYIYNVTGRYRLAEFEMRELLDAGFESPQVYSTLGFALFSQGKTDISLDYYRKALDLEPGNSNALNSVGYTMVELDQELPEATDNIRKALEARPEHAAYLDSLGWALFKMGRIREARRILGRAYDLSKGNRVIASHLRKVIDEEGEEES</sequence>
<dbReference type="Pfam" id="PF13432">
    <property type="entry name" value="TPR_16"/>
    <property type="match status" value="1"/>
</dbReference>
<dbReference type="HOGENOM" id="CLU_1229445_0_0_12"/>
<dbReference type="Proteomes" id="UP000002318">
    <property type="component" value="Chromosome"/>
</dbReference>
<dbReference type="InterPro" id="IPR011990">
    <property type="entry name" value="TPR-like_helical_dom_sf"/>
</dbReference>
<accession>E1R5E3</accession>
<dbReference type="PANTHER" id="PTHR12558:SF13">
    <property type="entry name" value="CELL DIVISION CYCLE PROTEIN 27 HOMOLOG"/>
    <property type="match status" value="1"/>
</dbReference>
<dbReference type="InterPro" id="IPR013105">
    <property type="entry name" value="TPR_2"/>
</dbReference>
<gene>
    <name evidence="4" type="ordered locus">Spirs_3173</name>
</gene>
<protein>
    <submittedName>
        <fullName evidence="4">TPR repeat-containing protein</fullName>
    </submittedName>
</protein>
<organism evidence="4 5">
    <name type="scientific">Sediminispirochaeta smaragdinae (strain DSM 11293 / JCM 15392 / SEBR 4228)</name>
    <name type="common">Spirochaeta smaragdinae</name>
    <dbReference type="NCBI Taxonomy" id="573413"/>
    <lineage>
        <taxon>Bacteria</taxon>
        <taxon>Pseudomonadati</taxon>
        <taxon>Spirochaetota</taxon>
        <taxon>Spirochaetia</taxon>
        <taxon>Spirochaetales</taxon>
        <taxon>Spirochaetaceae</taxon>
        <taxon>Sediminispirochaeta</taxon>
    </lineage>
</organism>
<proteinExistence type="predicted"/>
<evidence type="ECO:0000256" key="2">
    <source>
        <dbReference type="ARBA" id="ARBA00022803"/>
    </source>
</evidence>
<dbReference type="SMART" id="SM00028">
    <property type="entry name" value="TPR"/>
    <property type="match status" value="3"/>
</dbReference>
<keyword evidence="2 3" id="KW-0802">TPR repeat</keyword>